<dbReference type="AlphaFoldDB" id="A0A1T5C4M8"/>
<dbReference type="Pfam" id="PF18942">
    <property type="entry name" value="DUF5689"/>
    <property type="match status" value="1"/>
</dbReference>
<protein>
    <recommendedName>
        <fullName evidence="1">DUF5689 domain-containing protein</fullName>
    </recommendedName>
</protein>
<proteinExistence type="predicted"/>
<dbReference type="RefSeq" id="WP_079641995.1">
    <property type="nucleotide sequence ID" value="NZ_FUZF01000003.1"/>
</dbReference>
<dbReference type="EMBL" id="FUZF01000003">
    <property type="protein sequence ID" value="SKB54326.1"/>
    <property type="molecule type" value="Genomic_DNA"/>
</dbReference>
<sequence length="418" mass="45810">MKSSIKYKSILTVLVSSLLLTNCGETYKEEIVDHVNPQGSIYVLRNNFKGQDLTISESTLEGANHIGGVVVSNHESKNLPENTIAIQSTWRGQTRGILLEVEDDSKYAFGDSINMDLMGSTLTGRLGSLMITNVPSSKISKISSGNIKAHTPVAVSTLEKKKDQFESTLISVTADVDPEPAKGSKLAGVHKLLDGENKSIKISVDESSPLANNVLSPSATFKGVLYSNQGDLEIRLQKSEDLAFPSGKLYAGWPETFEQPDTVKAGYAKWPVILPTGEWTFDQSLLGNTVGRDRIVSGKLAVRFQQNLKTPAYLQMNFDVPQGASKVTLWYGSYYTDRSSTFQLEYSVDQGKTWKIVDKPISDAHPTSESLVAKQAVFLMNITQPVRFRINKLGLGTSSNTINNGRLGIDDIAIYQSY</sequence>
<evidence type="ECO:0000313" key="3">
    <source>
        <dbReference type="Proteomes" id="UP000190150"/>
    </source>
</evidence>
<dbReference type="InterPro" id="IPR043744">
    <property type="entry name" value="DUF5689"/>
</dbReference>
<organism evidence="2 3">
    <name type="scientific">Sphingobacterium nematocida</name>
    <dbReference type="NCBI Taxonomy" id="1513896"/>
    <lineage>
        <taxon>Bacteria</taxon>
        <taxon>Pseudomonadati</taxon>
        <taxon>Bacteroidota</taxon>
        <taxon>Sphingobacteriia</taxon>
        <taxon>Sphingobacteriales</taxon>
        <taxon>Sphingobacteriaceae</taxon>
        <taxon>Sphingobacterium</taxon>
    </lineage>
</organism>
<dbReference type="STRING" id="1513896.SAMN05660841_01112"/>
<reference evidence="3" key="1">
    <citation type="submission" date="2017-02" db="EMBL/GenBank/DDBJ databases">
        <authorList>
            <person name="Varghese N."/>
            <person name="Submissions S."/>
        </authorList>
    </citation>
    <scope>NUCLEOTIDE SEQUENCE [LARGE SCALE GENOMIC DNA]</scope>
    <source>
        <strain evidence="3">DSM 24091</strain>
    </source>
</reference>
<name>A0A1T5C4M8_9SPHI</name>
<feature type="domain" description="DUF5689" evidence="1">
    <location>
        <begin position="57"/>
        <end position="241"/>
    </location>
</feature>
<gene>
    <name evidence="2" type="ORF">SAMN05660841_01112</name>
</gene>
<evidence type="ECO:0000313" key="2">
    <source>
        <dbReference type="EMBL" id="SKB54326.1"/>
    </source>
</evidence>
<dbReference type="OrthoDB" id="1111074at2"/>
<evidence type="ECO:0000259" key="1">
    <source>
        <dbReference type="Pfam" id="PF18942"/>
    </source>
</evidence>
<dbReference type="Proteomes" id="UP000190150">
    <property type="component" value="Unassembled WGS sequence"/>
</dbReference>
<keyword evidence="3" id="KW-1185">Reference proteome</keyword>
<accession>A0A1T5C4M8</accession>